<proteinExistence type="predicted"/>
<gene>
    <name evidence="2" type="ORF">OM960_09665</name>
</gene>
<protein>
    <submittedName>
        <fullName evidence="2">Uncharacterized protein</fullName>
    </submittedName>
</protein>
<dbReference type="EMBL" id="JAPDOG010000007">
    <property type="protein sequence ID" value="MCW3781860.1"/>
    <property type="molecule type" value="Genomic_DNA"/>
</dbReference>
<keyword evidence="3" id="KW-1185">Reference proteome</keyword>
<dbReference type="Proteomes" id="UP001207582">
    <property type="component" value="Unassembled WGS sequence"/>
</dbReference>
<feature type="signal peptide" evidence="1">
    <location>
        <begin position="1"/>
        <end position="33"/>
    </location>
</feature>
<dbReference type="RefSeq" id="WP_264771819.1">
    <property type="nucleotide sequence ID" value="NZ_JAPDOG010000007.1"/>
</dbReference>
<evidence type="ECO:0000313" key="3">
    <source>
        <dbReference type="Proteomes" id="UP001207582"/>
    </source>
</evidence>
<accession>A0ABT3J2G6</accession>
<keyword evidence="1" id="KW-0732">Signal</keyword>
<sequence length="157" mass="17085">MTQRTDTPADPFKKALLAVVGCLTLTGANVAHGAPCWGGSVTKLEPTPEQKTQIAQRFALVCRTRTPQTGQPIRLFTLPDRTAIYDPERAPTYVDLVVSEIVQSGPDQFLGGAVGTTNRCPALTRVETDADGKEVTLNHWYLLSADLYCELKQPGEE</sequence>
<comment type="caution">
    <text evidence="2">The sequence shown here is derived from an EMBL/GenBank/DDBJ whole genome shotgun (WGS) entry which is preliminary data.</text>
</comment>
<feature type="chain" id="PRO_5047451372" evidence="1">
    <location>
        <begin position="34"/>
        <end position="157"/>
    </location>
</feature>
<organism evidence="2 3">
    <name type="scientific">Defluviimonas salinarum</name>
    <dbReference type="NCBI Taxonomy" id="2992147"/>
    <lineage>
        <taxon>Bacteria</taxon>
        <taxon>Pseudomonadati</taxon>
        <taxon>Pseudomonadota</taxon>
        <taxon>Alphaproteobacteria</taxon>
        <taxon>Rhodobacterales</taxon>
        <taxon>Paracoccaceae</taxon>
        <taxon>Albidovulum</taxon>
    </lineage>
</organism>
<evidence type="ECO:0000313" key="2">
    <source>
        <dbReference type="EMBL" id="MCW3781860.1"/>
    </source>
</evidence>
<evidence type="ECO:0000256" key="1">
    <source>
        <dbReference type="SAM" id="SignalP"/>
    </source>
</evidence>
<name>A0ABT3J2G6_9RHOB</name>
<reference evidence="2 3" key="1">
    <citation type="submission" date="2022-10" db="EMBL/GenBank/DDBJ databases">
        <title>Defluviimonas sp. CAU 1641 isolated from mud.</title>
        <authorList>
            <person name="Kim W."/>
        </authorList>
    </citation>
    <scope>NUCLEOTIDE SEQUENCE [LARGE SCALE GENOMIC DNA]</scope>
    <source>
        <strain evidence="2 3">CAU 1641</strain>
    </source>
</reference>